<accession>A0A364JSM7</accession>
<dbReference type="Proteomes" id="UP000249453">
    <property type="component" value="Unassembled WGS sequence"/>
</dbReference>
<dbReference type="EMBL" id="QLMK01000014">
    <property type="protein sequence ID" value="RAK26332.1"/>
    <property type="molecule type" value="Genomic_DNA"/>
</dbReference>
<comment type="caution">
    <text evidence="2">The sequence shown here is derived from an EMBL/GenBank/DDBJ whole genome shotgun (WGS) entry which is preliminary data.</text>
</comment>
<organism evidence="2 3">
    <name type="scientific">Falsochrobactrum ovis</name>
    <dbReference type="NCBI Taxonomy" id="1293442"/>
    <lineage>
        <taxon>Bacteria</taxon>
        <taxon>Pseudomonadati</taxon>
        <taxon>Pseudomonadota</taxon>
        <taxon>Alphaproteobacteria</taxon>
        <taxon>Hyphomicrobiales</taxon>
        <taxon>Brucellaceae</taxon>
        <taxon>Falsochrobactrum</taxon>
    </lineage>
</organism>
<sequence length="81" mass="9109">MTRSLSHHHFETEVYIDDQPYVRPSAARASNVEPMRRPDYKARKHAKPQPWLRYAAREALEMAVIVAFCVAVCAVAVGVAA</sequence>
<feature type="transmembrane region" description="Helical" evidence="1">
    <location>
        <begin position="59"/>
        <end position="80"/>
    </location>
</feature>
<name>A0A364JSM7_9HYPH</name>
<protein>
    <submittedName>
        <fullName evidence="2">Uncharacterized protein</fullName>
    </submittedName>
</protein>
<evidence type="ECO:0000313" key="3">
    <source>
        <dbReference type="Proteomes" id="UP000249453"/>
    </source>
</evidence>
<evidence type="ECO:0000256" key="1">
    <source>
        <dbReference type="SAM" id="Phobius"/>
    </source>
</evidence>
<dbReference type="AlphaFoldDB" id="A0A364JSM7"/>
<keyword evidence="1" id="KW-0812">Transmembrane</keyword>
<gene>
    <name evidence="2" type="ORF">C7374_11417</name>
</gene>
<dbReference type="RefSeq" id="WP_111576059.1">
    <property type="nucleotide sequence ID" value="NZ_JBHEEY010000025.1"/>
</dbReference>
<dbReference type="OrthoDB" id="8456220at2"/>
<reference evidence="2 3" key="1">
    <citation type="submission" date="2018-06" db="EMBL/GenBank/DDBJ databases">
        <title>Genomic Encyclopedia of Type Strains, Phase IV (KMG-IV): sequencing the most valuable type-strain genomes for metagenomic binning, comparative biology and taxonomic classification.</title>
        <authorList>
            <person name="Goeker M."/>
        </authorList>
    </citation>
    <scope>NUCLEOTIDE SEQUENCE [LARGE SCALE GENOMIC DNA]</scope>
    <source>
        <strain evidence="2 3">DSM 26720</strain>
    </source>
</reference>
<keyword evidence="1" id="KW-1133">Transmembrane helix</keyword>
<evidence type="ECO:0000313" key="2">
    <source>
        <dbReference type="EMBL" id="RAK26332.1"/>
    </source>
</evidence>
<proteinExistence type="predicted"/>
<keyword evidence="1" id="KW-0472">Membrane</keyword>
<keyword evidence="3" id="KW-1185">Reference proteome</keyword>